<evidence type="ECO:0000256" key="1">
    <source>
        <dbReference type="ARBA" id="ARBA00022741"/>
    </source>
</evidence>
<protein>
    <submittedName>
        <fullName evidence="4">LuxR family transcriptional regulator</fullName>
    </submittedName>
</protein>
<keyword evidence="5" id="KW-1185">Reference proteome</keyword>
<sequence>MGQRRISDLVGRSAELQLIDSLLDRLGGAGVLLRGEPGVGRTALLDAAAARAADRGLRVLRASGAPFETGIGFSALHQLLDPLREQVDRLAGEHRDALDEVLQLTPLPSDNPPLITAVLALLRAAAADRPLLVIADDLQWFDRASATVLGFAARRVGGEPLAFLAAERTLAGSFLEGVRDDVRLAEREIEPLAPEPAATLLDARHPDVTPPVRRRLLAEAAGNPLALVELPAGLSDRQRRGQDPLPEFLPLTGRLEAALAAELPDRTAPTRQELLLAALDPAAGLPAIRADLGAPPLAGLVRIGRAGRPEFRHPLIRSAIVRAATPEERRSAHLALAEALTGEPARHAWHLAEAATGPDEAVAQALETAALSISCGGRTAAAVDPLVRAGELSPNPADRSRRLIEAAYIASATGPLDRVTRLLADARRADDARQASGTPTSLVFASATAAYLMYGQGQVDAAHRLLAGALADSDTSHANCDWTEDVLYSLLNASIFGGRQELWRLLGDALARFDPDGRTAVRLCYDALVDTGPAPRRVREGLLSALDTLPADAPPWRLIPLAFAAMGTDTLGEYRHLCRSMIDRELDCGAVGAAITGLLVLSGDSYHSGQWDEAEELARQGLDLAAALGYQLLECHLRVHLAFVAATRGQAEVARALSDEVSRWAAPRGLGNTQAFAWYARALTALGQGDYEEAYLQATRLNRDGAFAPSMISSWTVMDFVEAAVRTGRIEEARAHVAAAQRAGTADMSPRRAMSSLGAAALAAPDDRAGPLFEAALSMPDADRWPFEQARIQLAYGQWLRRTRDTARARLHLRAALETLDRLGARPWAVRAHNELRAAGVAEAVSPDSRAVALTTQERRIATLAAGGLTNKQIGQKLYLSHRTVSGHLHRIFPKLGITSRAALRDALGAEASPEPDAATDQRRIA</sequence>
<dbReference type="EMBL" id="BAABAT010000042">
    <property type="protein sequence ID" value="GAA4260705.1"/>
    <property type="molecule type" value="Genomic_DNA"/>
</dbReference>
<dbReference type="Proteomes" id="UP001500620">
    <property type="component" value="Unassembled WGS sequence"/>
</dbReference>
<dbReference type="SUPFAM" id="SSF52540">
    <property type="entry name" value="P-loop containing nucleoside triphosphate hydrolases"/>
    <property type="match status" value="1"/>
</dbReference>
<dbReference type="SUPFAM" id="SSF48452">
    <property type="entry name" value="TPR-like"/>
    <property type="match status" value="1"/>
</dbReference>
<dbReference type="SUPFAM" id="SSF46894">
    <property type="entry name" value="C-terminal effector domain of the bipartite response regulators"/>
    <property type="match status" value="1"/>
</dbReference>
<comment type="caution">
    <text evidence="4">The sequence shown here is derived from an EMBL/GenBank/DDBJ whole genome shotgun (WGS) entry which is preliminary data.</text>
</comment>
<dbReference type="InterPro" id="IPR036388">
    <property type="entry name" value="WH-like_DNA-bd_sf"/>
</dbReference>
<dbReference type="PROSITE" id="PS50043">
    <property type="entry name" value="HTH_LUXR_2"/>
    <property type="match status" value="1"/>
</dbReference>
<dbReference type="Gene3D" id="1.10.10.10">
    <property type="entry name" value="Winged helix-like DNA-binding domain superfamily/Winged helix DNA-binding domain"/>
    <property type="match status" value="1"/>
</dbReference>
<dbReference type="CDD" id="cd06170">
    <property type="entry name" value="LuxR_C_like"/>
    <property type="match status" value="1"/>
</dbReference>
<dbReference type="PANTHER" id="PTHR16305">
    <property type="entry name" value="TESTICULAR SOLUBLE ADENYLYL CYCLASE"/>
    <property type="match status" value="1"/>
</dbReference>
<dbReference type="RefSeq" id="WP_345137612.1">
    <property type="nucleotide sequence ID" value="NZ_BAABAT010000042.1"/>
</dbReference>
<dbReference type="InterPro" id="IPR027417">
    <property type="entry name" value="P-loop_NTPase"/>
</dbReference>
<evidence type="ECO:0000259" key="3">
    <source>
        <dbReference type="PROSITE" id="PS50043"/>
    </source>
</evidence>
<dbReference type="PROSITE" id="PS00622">
    <property type="entry name" value="HTH_LUXR_1"/>
    <property type="match status" value="1"/>
</dbReference>
<keyword evidence="2" id="KW-0067">ATP-binding</keyword>
<evidence type="ECO:0000256" key="2">
    <source>
        <dbReference type="ARBA" id="ARBA00022840"/>
    </source>
</evidence>
<dbReference type="Pfam" id="PF00196">
    <property type="entry name" value="GerE"/>
    <property type="match status" value="1"/>
</dbReference>
<name>A0ABP8DPE2_9ACTN</name>
<organism evidence="4 5">
    <name type="scientific">Dactylosporangium darangshiense</name>
    <dbReference type="NCBI Taxonomy" id="579108"/>
    <lineage>
        <taxon>Bacteria</taxon>
        <taxon>Bacillati</taxon>
        <taxon>Actinomycetota</taxon>
        <taxon>Actinomycetes</taxon>
        <taxon>Micromonosporales</taxon>
        <taxon>Micromonosporaceae</taxon>
        <taxon>Dactylosporangium</taxon>
    </lineage>
</organism>
<dbReference type="InterPro" id="IPR000792">
    <property type="entry name" value="Tscrpt_reg_LuxR_C"/>
</dbReference>
<evidence type="ECO:0000313" key="5">
    <source>
        <dbReference type="Proteomes" id="UP001500620"/>
    </source>
</evidence>
<accession>A0ABP8DPE2</accession>
<dbReference type="PANTHER" id="PTHR16305:SF35">
    <property type="entry name" value="TRANSCRIPTIONAL ACTIVATOR DOMAIN"/>
    <property type="match status" value="1"/>
</dbReference>
<dbReference type="Gene3D" id="1.25.40.10">
    <property type="entry name" value="Tetratricopeptide repeat domain"/>
    <property type="match status" value="1"/>
</dbReference>
<dbReference type="Gene3D" id="3.40.50.300">
    <property type="entry name" value="P-loop containing nucleotide triphosphate hydrolases"/>
    <property type="match status" value="1"/>
</dbReference>
<keyword evidence="1" id="KW-0547">Nucleotide-binding</keyword>
<dbReference type="InterPro" id="IPR011990">
    <property type="entry name" value="TPR-like_helical_dom_sf"/>
</dbReference>
<feature type="domain" description="HTH luxR-type" evidence="3">
    <location>
        <begin position="847"/>
        <end position="912"/>
    </location>
</feature>
<dbReference type="InterPro" id="IPR041664">
    <property type="entry name" value="AAA_16"/>
</dbReference>
<dbReference type="SMART" id="SM00421">
    <property type="entry name" value="HTH_LUXR"/>
    <property type="match status" value="1"/>
</dbReference>
<dbReference type="PRINTS" id="PR00038">
    <property type="entry name" value="HTHLUXR"/>
</dbReference>
<reference evidence="5" key="1">
    <citation type="journal article" date="2019" name="Int. J. Syst. Evol. Microbiol.">
        <title>The Global Catalogue of Microorganisms (GCM) 10K type strain sequencing project: providing services to taxonomists for standard genome sequencing and annotation.</title>
        <authorList>
            <consortium name="The Broad Institute Genomics Platform"/>
            <consortium name="The Broad Institute Genome Sequencing Center for Infectious Disease"/>
            <person name="Wu L."/>
            <person name="Ma J."/>
        </authorList>
    </citation>
    <scope>NUCLEOTIDE SEQUENCE [LARGE SCALE GENOMIC DNA]</scope>
    <source>
        <strain evidence="5">JCM 17441</strain>
    </source>
</reference>
<proteinExistence type="predicted"/>
<evidence type="ECO:0000313" key="4">
    <source>
        <dbReference type="EMBL" id="GAA4260705.1"/>
    </source>
</evidence>
<gene>
    <name evidence="4" type="ORF">GCM10022255_090380</name>
</gene>
<dbReference type="InterPro" id="IPR016032">
    <property type="entry name" value="Sig_transdc_resp-reg_C-effctor"/>
</dbReference>
<dbReference type="Pfam" id="PF13191">
    <property type="entry name" value="AAA_16"/>
    <property type="match status" value="1"/>
</dbReference>